<keyword evidence="2" id="KW-0170">Cobalt</keyword>
<dbReference type="InterPro" id="IPR003759">
    <property type="entry name" value="Cbl-bd_cap"/>
</dbReference>
<evidence type="ECO:0000256" key="2">
    <source>
        <dbReference type="ARBA" id="ARBA00023285"/>
    </source>
</evidence>
<dbReference type="Pfam" id="PF02310">
    <property type="entry name" value="B12-binding"/>
    <property type="match status" value="1"/>
</dbReference>
<dbReference type="STRING" id="1616788.AR543_10805"/>
<reference evidence="4 5" key="2">
    <citation type="journal article" date="2016" name="Int. J. Syst. Evol. Microbiol.">
        <title>Paenibacillus bovis sp. nov., isolated from raw yak (Bos grunniens) milk.</title>
        <authorList>
            <person name="Gao C."/>
            <person name="Han J."/>
            <person name="Liu Z."/>
            <person name="Xu X."/>
            <person name="Hang F."/>
            <person name="Wu Z."/>
        </authorList>
    </citation>
    <scope>NUCLEOTIDE SEQUENCE [LARGE SCALE GENOMIC DNA]</scope>
    <source>
        <strain evidence="4 5">BD3526</strain>
    </source>
</reference>
<dbReference type="Proteomes" id="UP000078148">
    <property type="component" value="Chromosome"/>
</dbReference>
<dbReference type="Gene3D" id="3.40.50.280">
    <property type="entry name" value="Cobalamin-binding domain"/>
    <property type="match status" value="1"/>
</dbReference>
<dbReference type="InterPro" id="IPR050554">
    <property type="entry name" value="Met_Synthase/Corrinoid"/>
</dbReference>
<sequence>MALQEKETAGQQLIIEADRLAEQVTHMQYLKQPDLYQRFGAKGRERTKQDSLYSLSYLAESVLMKSPALFMNYISWLKLLLSGYRVTEEDLIVNLVAIKRVLLDHFEHNDKSSVVDYLDMGIDHVRTVELQQTYITEDSVLGAEAREYLEYLLQADRKQAYTLIVTLLDQGIAIKDIYIHIFQKSQYEIGRLWQISRINVAQEHYCTAATQSIISRLYPYWLQASSSGRPRRLVSACVGTEQHEIGIRMLTDFFEMDGWDTYYLGANVPDHSLIQSITDYEADIVAISVTMTFHVHLVHELIEKIRASEKTAQIKIIVGGLPFNIDRSLWKLVGADGYAPDANEAIQLADTLVPVAELG</sequence>
<dbReference type="InterPro" id="IPR006158">
    <property type="entry name" value="Cobalamin-bd"/>
</dbReference>
<dbReference type="CDD" id="cd02065">
    <property type="entry name" value="B12-binding_like"/>
    <property type="match status" value="1"/>
</dbReference>
<name>A0A172ZG10_9BACL</name>
<evidence type="ECO:0000313" key="5">
    <source>
        <dbReference type="Proteomes" id="UP000078148"/>
    </source>
</evidence>
<dbReference type="GO" id="GO:0008705">
    <property type="term" value="F:methionine synthase activity"/>
    <property type="evidence" value="ECO:0007669"/>
    <property type="project" value="TreeGrafter"/>
</dbReference>
<gene>
    <name evidence="4" type="ORF">AR543_10805</name>
</gene>
<dbReference type="GO" id="GO:0005829">
    <property type="term" value="C:cytosol"/>
    <property type="evidence" value="ECO:0007669"/>
    <property type="project" value="TreeGrafter"/>
</dbReference>
<dbReference type="Pfam" id="PF02607">
    <property type="entry name" value="B12-binding_2"/>
    <property type="match status" value="1"/>
</dbReference>
<dbReference type="InterPro" id="IPR036594">
    <property type="entry name" value="Meth_synthase_dom"/>
</dbReference>
<dbReference type="SUPFAM" id="SSF52242">
    <property type="entry name" value="Cobalamin (vitamin B12)-binding domain"/>
    <property type="match status" value="1"/>
</dbReference>
<dbReference type="GO" id="GO:0046653">
    <property type="term" value="P:tetrahydrofolate metabolic process"/>
    <property type="evidence" value="ECO:0007669"/>
    <property type="project" value="TreeGrafter"/>
</dbReference>
<dbReference type="AlphaFoldDB" id="A0A172ZG10"/>
<dbReference type="InterPro" id="IPR036724">
    <property type="entry name" value="Cobalamin-bd_sf"/>
</dbReference>
<dbReference type="KEGG" id="pbv:AR543_10805"/>
<dbReference type="GO" id="GO:0046872">
    <property type="term" value="F:metal ion binding"/>
    <property type="evidence" value="ECO:0007669"/>
    <property type="project" value="UniProtKB-KW"/>
</dbReference>
<dbReference type="PROSITE" id="PS51332">
    <property type="entry name" value="B12_BINDING"/>
    <property type="match status" value="1"/>
</dbReference>
<evidence type="ECO:0000259" key="3">
    <source>
        <dbReference type="PROSITE" id="PS51332"/>
    </source>
</evidence>
<organism evidence="4 5">
    <name type="scientific">Paenibacillus bovis</name>
    <dbReference type="NCBI Taxonomy" id="1616788"/>
    <lineage>
        <taxon>Bacteria</taxon>
        <taxon>Bacillati</taxon>
        <taxon>Bacillota</taxon>
        <taxon>Bacilli</taxon>
        <taxon>Bacillales</taxon>
        <taxon>Paenibacillaceae</taxon>
        <taxon>Paenibacillus</taxon>
    </lineage>
</organism>
<dbReference type="RefSeq" id="WP_060534294.1">
    <property type="nucleotide sequence ID" value="NZ_CP013023.1"/>
</dbReference>
<evidence type="ECO:0000313" key="4">
    <source>
        <dbReference type="EMBL" id="ANF96443.1"/>
    </source>
</evidence>
<dbReference type="GO" id="GO:0031419">
    <property type="term" value="F:cobalamin binding"/>
    <property type="evidence" value="ECO:0007669"/>
    <property type="project" value="InterPro"/>
</dbReference>
<dbReference type="OrthoDB" id="5756833at2"/>
<dbReference type="EMBL" id="CP013023">
    <property type="protein sequence ID" value="ANF96443.1"/>
    <property type="molecule type" value="Genomic_DNA"/>
</dbReference>
<accession>A0A172ZG10</accession>
<keyword evidence="1" id="KW-0479">Metal-binding</keyword>
<protein>
    <submittedName>
        <fullName evidence="4">Cobalamin-binding protein</fullName>
    </submittedName>
</protein>
<dbReference type="GO" id="GO:0050667">
    <property type="term" value="P:homocysteine metabolic process"/>
    <property type="evidence" value="ECO:0007669"/>
    <property type="project" value="TreeGrafter"/>
</dbReference>
<dbReference type="PANTHER" id="PTHR45833:SF1">
    <property type="entry name" value="METHIONINE SYNTHASE"/>
    <property type="match status" value="1"/>
</dbReference>
<proteinExistence type="predicted"/>
<dbReference type="PANTHER" id="PTHR45833">
    <property type="entry name" value="METHIONINE SYNTHASE"/>
    <property type="match status" value="1"/>
</dbReference>
<dbReference type="Gene3D" id="1.10.1240.10">
    <property type="entry name" value="Methionine synthase domain"/>
    <property type="match status" value="1"/>
</dbReference>
<evidence type="ECO:0000256" key="1">
    <source>
        <dbReference type="ARBA" id="ARBA00022723"/>
    </source>
</evidence>
<reference evidence="5" key="1">
    <citation type="submission" date="2015-10" db="EMBL/GenBank/DDBJ databases">
        <title>Genome of Paenibacillus bovis sp. nov.</title>
        <authorList>
            <person name="Wu Z."/>
            <person name="Gao C."/>
            <person name="Liu Z."/>
            <person name="Zheng H."/>
        </authorList>
    </citation>
    <scope>NUCLEOTIDE SEQUENCE [LARGE SCALE GENOMIC DNA]</scope>
    <source>
        <strain evidence="5">BD3526</strain>
    </source>
</reference>
<feature type="domain" description="B12-binding" evidence="3">
    <location>
        <begin position="230"/>
        <end position="359"/>
    </location>
</feature>
<keyword evidence="5" id="KW-1185">Reference proteome</keyword>